<dbReference type="AlphaFoldDB" id="A0A7K3M100"/>
<gene>
    <name evidence="2" type="ORF">F7O44_03415</name>
</gene>
<name>A0A7K3M100_9ACTN</name>
<keyword evidence="3" id="KW-1185">Reference proteome</keyword>
<dbReference type="Proteomes" id="UP000460435">
    <property type="component" value="Unassembled WGS sequence"/>
</dbReference>
<evidence type="ECO:0000313" key="2">
    <source>
        <dbReference type="EMBL" id="NDL56118.1"/>
    </source>
</evidence>
<evidence type="ECO:0000313" key="3">
    <source>
        <dbReference type="Proteomes" id="UP000460435"/>
    </source>
</evidence>
<evidence type="ECO:0000256" key="1">
    <source>
        <dbReference type="SAM" id="MobiDB-lite"/>
    </source>
</evidence>
<dbReference type="EMBL" id="WLZY01000001">
    <property type="protein sequence ID" value="NDL56118.1"/>
    <property type="molecule type" value="Genomic_DNA"/>
</dbReference>
<organism evidence="2 3">
    <name type="scientific">Phytoactinopolyspora mesophila</name>
    <dbReference type="NCBI Taxonomy" id="2650750"/>
    <lineage>
        <taxon>Bacteria</taxon>
        <taxon>Bacillati</taxon>
        <taxon>Actinomycetota</taxon>
        <taxon>Actinomycetes</taxon>
        <taxon>Jiangellales</taxon>
        <taxon>Jiangellaceae</taxon>
        <taxon>Phytoactinopolyspora</taxon>
    </lineage>
</organism>
<sequence length="70" mass="7268">MGHHYRTTLAGAGSAFGTGNAAEAADKRAEDLWWRNSALFAPSGPGTDTPAPDQYGAGADPLDDHAILAW</sequence>
<reference evidence="2 3" key="1">
    <citation type="submission" date="2019-11" db="EMBL/GenBank/DDBJ databases">
        <authorList>
            <person name="Li X.-J."/>
            <person name="Feng X.-M."/>
        </authorList>
    </citation>
    <scope>NUCLEOTIDE SEQUENCE [LARGE SCALE GENOMIC DNA]</scope>
    <source>
        <strain evidence="2 3">XMNu-373</strain>
    </source>
</reference>
<accession>A0A7K3M100</accession>
<dbReference type="RefSeq" id="WP_162448749.1">
    <property type="nucleotide sequence ID" value="NZ_WLZY01000001.1"/>
</dbReference>
<comment type="caution">
    <text evidence="2">The sequence shown here is derived from an EMBL/GenBank/DDBJ whole genome shotgun (WGS) entry which is preliminary data.</text>
</comment>
<feature type="region of interest" description="Disordered" evidence="1">
    <location>
        <begin position="39"/>
        <end position="62"/>
    </location>
</feature>
<protein>
    <submittedName>
        <fullName evidence="2">Uncharacterized protein</fullName>
    </submittedName>
</protein>
<proteinExistence type="predicted"/>